<keyword evidence="3 6" id="KW-0812">Transmembrane</keyword>
<keyword evidence="5 6" id="KW-0472">Membrane</keyword>
<evidence type="ECO:0000256" key="1">
    <source>
        <dbReference type="ARBA" id="ARBA00004651"/>
    </source>
</evidence>
<dbReference type="GO" id="GO:0005886">
    <property type="term" value="C:plasma membrane"/>
    <property type="evidence" value="ECO:0007669"/>
    <property type="project" value="UniProtKB-SubCell"/>
</dbReference>
<comment type="subcellular location">
    <subcellularLocation>
        <location evidence="1">Cell membrane</location>
        <topology evidence="1">Multi-pass membrane protein</topology>
    </subcellularLocation>
</comment>
<dbReference type="CDD" id="cd06580">
    <property type="entry name" value="TM_PBP1_transp_TpRbsC_like"/>
    <property type="match status" value="1"/>
</dbReference>
<comment type="caution">
    <text evidence="7">The sequence shown here is derived from an EMBL/GenBank/DDBJ whole genome shotgun (WGS) entry which is preliminary data.</text>
</comment>
<feature type="transmembrane region" description="Helical" evidence="6">
    <location>
        <begin position="88"/>
        <end position="106"/>
    </location>
</feature>
<evidence type="ECO:0000313" key="8">
    <source>
        <dbReference type="Proteomes" id="UP000295758"/>
    </source>
</evidence>
<sequence length="351" mass="38190">MIKKDKYKVEYLISLFISIAAALLLGGIIMWFYGKNPIVGYKAMFEGAFNSQYRFATTLSKMVPLVLTGLATAVSFRAGIYNIGGEGQLYLGAFAAAYVGITFTSLPGYLGILIAVLLAAAVGAAYAYIPALLKVYYDIDEVITTIMLNSVAIFFTGYLVNYPFATSQGKMGGTDVIAEGYQLSRLVRLSNLNSSIFMVAVIGIVIYYLMEKTTLGYDFKMVGQNKDFADYGGVNSKKRMITAMLISGGLAGIAGAFEVLGTHFRFLQAISPGYYFDGMLIALIVKNNPLGIIFMSFFFAVLKTGSMSMEMATEIPSELVLIIQSVIIFFIAGEAGMKKIIKPLFKRGEEA</sequence>
<dbReference type="Proteomes" id="UP000295758">
    <property type="component" value="Unassembled WGS sequence"/>
</dbReference>
<dbReference type="Pfam" id="PF02653">
    <property type="entry name" value="BPD_transp_2"/>
    <property type="match status" value="1"/>
</dbReference>
<feature type="transmembrane region" description="Helical" evidence="6">
    <location>
        <begin position="141"/>
        <end position="160"/>
    </location>
</feature>
<organism evidence="7 8">
    <name type="scientific">Halanaerobium congolense</name>
    <dbReference type="NCBI Taxonomy" id="54121"/>
    <lineage>
        <taxon>Bacteria</taxon>
        <taxon>Bacillati</taxon>
        <taxon>Bacillota</taxon>
        <taxon>Clostridia</taxon>
        <taxon>Halanaerobiales</taxon>
        <taxon>Halanaerobiaceae</taxon>
        <taxon>Halanaerobium</taxon>
    </lineage>
</organism>
<proteinExistence type="predicted"/>
<name>A0A4R7E414_9FIRM</name>
<evidence type="ECO:0000256" key="3">
    <source>
        <dbReference type="ARBA" id="ARBA00022692"/>
    </source>
</evidence>
<evidence type="ECO:0000256" key="2">
    <source>
        <dbReference type="ARBA" id="ARBA00022475"/>
    </source>
</evidence>
<evidence type="ECO:0000256" key="5">
    <source>
        <dbReference type="ARBA" id="ARBA00023136"/>
    </source>
</evidence>
<dbReference type="EMBL" id="SOAA01000030">
    <property type="protein sequence ID" value="TDS26996.1"/>
    <property type="molecule type" value="Genomic_DNA"/>
</dbReference>
<gene>
    <name evidence="7" type="ORF">BY453_1304</name>
</gene>
<keyword evidence="4 6" id="KW-1133">Transmembrane helix</keyword>
<dbReference type="PANTHER" id="PTHR47089:SF1">
    <property type="entry name" value="GUANOSINE ABC TRANSPORTER PERMEASE PROTEIN NUPP"/>
    <property type="match status" value="1"/>
</dbReference>
<accession>A0A4R7E414</accession>
<dbReference type="InterPro" id="IPR001851">
    <property type="entry name" value="ABC_transp_permease"/>
</dbReference>
<evidence type="ECO:0000313" key="7">
    <source>
        <dbReference type="EMBL" id="TDS26996.1"/>
    </source>
</evidence>
<feature type="transmembrane region" description="Helical" evidence="6">
    <location>
        <begin position="192"/>
        <end position="210"/>
    </location>
</feature>
<keyword evidence="2" id="KW-1003">Cell membrane</keyword>
<reference evidence="7 8" key="1">
    <citation type="submission" date="2019-03" db="EMBL/GenBank/DDBJ databases">
        <title>Deep subsurface shale carbon reservoir microbial communities from Ohio and West Virginia, USA.</title>
        <authorList>
            <person name="Wrighton K."/>
        </authorList>
    </citation>
    <scope>NUCLEOTIDE SEQUENCE [LARGE SCALE GENOMIC DNA]</scope>
    <source>
        <strain evidence="7 8">UTICA-S4D12</strain>
    </source>
</reference>
<feature type="transmembrane region" description="Helical" evidence="6">
    <location>
        <begin position="12"/>
        <end position="33"/>
    </location>
</feature>
<feature type="transmembrane region" description="Helical" evidence="6">
    <location>
        <begin position="241"/>
        <end position="260"/>
    </location>
</feature>
<dbReference type="GO" id="GO:0022857">
    <property type="term" value="F:transmembrane transporter activity"/>
    <property type="evidence" value="ECO:0007669"/>
    <property type="project" value="InterPro"/>
</dbReference>
<protein>
    <submittedName>
        <fullName evidence="7">Nucleoside ABC transporter membrane protein</fullName>
    </submittedName>
</protein>
<feature type="transmembrane region" description="Helical" evidence="6">
    <location>
        <begin position="112"/>
        <end position="129"/>
    </location>
</feature>
<evidence type="ECO:0000256" key="6">
    <source>
        <dbReference type="SAM" id="Phobius"/>
    </source>
</evidence>
<dbReference type="AlphaFoldDB" id="A0A4R7E414"/>
<dbReference type="RefSeq" id="WP_133618368.1">
    <property type="nucleotide sequence ID" value="NZ_SOAA01000030.1"/>
</dbReference>
<evidence type="ECO:0000256" key="4">
    <source>
        <dbReference type="ARBA" id="ARBA00022989"/>
    </source>
</evidence>
<feature type="transmembrane region" description="Helical" evidence="6">
    <location>
        <begin position="53"/>
        <end position="76"/>
    </location>
</feature>
<feature type="transmembrane region" description="Helical" evidence="6">
    <location>
        <begin position="319"/>
        <end position="337"/>
    </location>
</feature>
<dbReference type="PANTHER" id="PTHR47089">
    <property type="entry name" value="ABC TRANSPORTER, PERMEASE PROTEIN"/>
    <property type="match status" value="1"/>
</dbReference>